<accession>A0A2P2R162</accession>
<name>A0A2P2R162_RHIMU</name>
<sequence length="19" mass="2264">MMCSLLFLHFSHLVFILLV</sequence>
<proteinExistence type="predicted"/>
<protein>
    <submittedName>
        <fullName evidence="1">Uncharacterized protein</fullName>
    </submittedName>
</protein>
<evidence type="ECO:0000313" key="1">
    <source>
        <dbReference type="EMBL" id="MBX72960.1"/>
    </source>
</evidence>
<dbReference type="AlphaFoldDB" id="A0A2P2R162"/>
<dbReference type="EMBL" id="GGEC01092476">
    <property type="protein sequence ID" value="MBX72960.1"/>
    <property type="molecule type" value="Transcribed_RNA"/>
</dbReference>
<organism evidence="1">
    <name type="scientific">Rhizophora mucronata</name>
    <name type="common">Asiatic mangrove</name>
    <dbReference type="NCBI Taxonomy" id="61149"/>
    <lineage>
        <taxon>Eukaryota</taxon>
        <taxon>Viridiplantae</taxon>
        <taxon>Streptophyta</taxon>
        <taxon>Embryophyta</taxon>
        <taxon>Tracheophyta</taxon>
        <taxon>Spermatophyta</taxon>
        <taxon>Magnoliopsida</taxon>
        <taxon>eudicotyledons</taxon>
        <taxon>Gunneridae</taxon>
        <taxon>Pentapetalae</taxon>
        <taxon>rosids</taxon>
        <taxon>fabids</taxon>
        <taxon>Malpighiales</taxon>
        <taxon>Rhizophoraceae</taxon>
        <taxon>Rhizophora</taxon>
    </lineage>
</organism>
<reference evidence="1" key="1">
    <citation type="submission" date="2018-02" db="EMBL/GenBank/DDBJ databases">
        <title>Rhizophora mucronata_Transcriptome.</title>
        <authorList>
            <person name="Meera S.P."/>
            <person name="Sreeshan A."/>
            <person name="Augustine A."/>
        </authorList>
    </citation>
    <scope>NUCLEOTIDE SEQUENCE</scope>
    <source>
        <tissue evidence="1">Leaf</tissue>
    </source>
</reference>